<dbReference type="AlphaFoldDB" id="A0A2V1ISQ8"/>
<dbReference type="GO" id="GO:0019867">
    <property type="term" value="C:outer membrane"/>
    <property type="evidence" value="ECO:0007669"/>
    <property type="project" value="InterPro"/>
</dbReference>
<keyword evidence="8" id="KW-1185">Reference proteome</keyword>
<dbReference type="Pfam" id="PF01103">
    <property type="entry name" value="Omp85"/>
    <property type="match status" value="1"/>
</dbReference>
<keyword evidence="3" id="KW-0732">Signal</keyword>
<keyword evidence="2" id="KW-0812">Transmembrane</keyword>
<evidence type="ECO:0000313" key="7">
    <source>
        <dbReference type="EMBL" id="PWB07743.1"/>
    </source>
</evidence>
<gene>
    <name evidence="7" type="ORF">C5O25_06300</name>
</gene>
<dbReference type="Gene3D" id="2.40.160.50">
    <property type="entry name" value="membrane protein fhac: a member of the omp85/tpsb transporter family"/>
    <property type="match status" value="1"/>
</dbReference>
<comment type="subcellular location">
    <subcellularLocation>
        <location evidence="1">Membrane</location>
    </subcellularLocation>
</comment>
<comment type="caution">
    <text evidence="7">The sequence shown here is derived from an EMBL/GenBank/DDBJ whole genome shotgun (WGS) entry which is preliminary data.</text>
</comment>
<evidence type="ECO:0000256" key="2">
    <source>
        <dbReference type="ARBA" id="ARBA00022692"/>
    </source>
</evidence>
<sequence>MIRFRSIKTRTAIAIGTLWLACGCSPVKHVPQGKYLLDNTEIVITQTTDTSGDRRSDEMVRSSDLVNYLRQTPNHKVLGFLKLQLATYSLSGKDSTHWYNRWLRRLGQPPVIYNSDLTEASRRQLRLALVNRGFMQASVEVDTLPDSARRRMDVSYLVNTGPRHRISRMNYDIADTAIARIVRADSALLTLRSGEPFDRDRLDEERSLVTRRLRDHGYYAFAKDYISYIADTAENSLDVDLTMVIRPPMTPGISTEGNAPSGEEAISIPHLTYRVRSVWFITDYAPNSDRTWQRDTVSRGDIHVVYGRDRYIRPSTLEEKCFIEPGQLYSSRDVDMTYQSLAQLGILRSINIEMQPVSAPVDGSQWIDAYVYLTRNKKQGATLELEGTNSEGDLGFGIGATYQHRDVGRASNLFTAQFRMNYESLSGNLSGLINNRYTEYAGEAGLTFPRFLFPFLSGEYKRRIKATTELAVSMNYQERPEYTRIIAGAAWKYKWSARAGRERRTFDLVDVNYVYLPESTIDFINQIAPSNPLLRYSYEDHFIMRSGYTFYRTNRRIASATSRRQPVQPTVYSLRASGEVAGNLLYALSSLTHEKKHNGVYRLFGIQYSQYAKAEVDYSIARNFAYRHSVAFHVGAGIGVPYGNSRVLPFEKRFYAGGANGVRGWGVRTLGPGSYDSRNSVTDFINQCGDISLLLNVEYRMKLFWVFEGALFADAGNIWTIHNYENQRGGMFHFSTFWKQIAASYGVGLRMDFSYFLLRFDLGMKAHDPAADREHWPIIHPRWGRDATFHFSVGYPF</sequence>
<evidence type="ECO:0000259" key="6">
    <source>
        <dbReference type="Pfam" id="PF01103"/>
    </source>
</evidence>
<dbReference type="InterPro" id="IPR000184">
    <property type="entry name" value="Bac_surfAg_D15"/>
</dbReference>
<dbReference type="RefSeq" id="WP_107035889.1">
    <property type="nucleotide sequence ID" value="NZ_CAONGC010000004.1"/>
</dbReference>
<organism evidence="7 8">
    <name type="scientific">Paramuribaculum intestinale</name>
    <dbReference type="NCBI Taxonomy" id="2094151"/>
    <lineage>
        <taxon>Bacteria</taxon>
        <taxon>Pseudomonadati</taxon>
        <taxon>Bacteroidota</taxon>
        <taxon>Bacteroidia</taxon>
        <taxon>Bacteroidales</taxon>
        <taxon>Muribaculaceae</taxon>
        <taxon>Paramuribaculum</taxon>
    </lineage>
</organism>
<dbReference type="PROSITE" id="PS51257">
    <property type="entry name" value="PROKAR_LIPOPROTEIN"/>
    <property type="match status" value="1"/>
</dbReference>
<keyword evidence="4" id="KW-0472">Membrane</keyword>
<evidence type="ECO:0000256" key="3">
    <source>
        <dbReference type="ARBA" id="ARBA00022729"/>
    </source>
</evidence>
<protein>
    <submittedName>
        <fullName evidence="7">Outer membrane protein assembly factor</fullName>
    </submittedName>
</protein>
<evidence type="ECO:0000256" key="1">
    <source>
        <dbReference type="ARBA" id="ARBA00004370"/>
    </source>
</evidence>
<proteinExistence type="predicted"/>
<dbReference type="PANTHER" id="PTHR12815:SF47">
    <property type="entry name" value="TRANSLOCATION AND ASSEMBLY MODULE SUBUNIT TAMA"/>
    <property type="match status" value="1"/>
</dbReference>
<feature type="domain" description="Bacterial surface antigen (D15)" evidence="6">
    <location>
        <begin position="610"/>
        <end position="797"/>
    </location>
</feature>
<evidence type="ECO:0000313" key="8">
    <source>
        <dbReference type="Proteomes" id="UP000244925"/>
    </source>
</evidence>
<keyword evidence="5" id="KW-0998">Cell outer membrane</keyword>
<evidence type="ECO:0000256" key="4">
    <source>
        <dbReference type="ARBA" id="ARBA00023136"/>
    </source>
</evidence>
<accession>A0A2V1ISQ8</accession>
<dbReference type="InterPro" id="IPR039910">
    <property type="entry name" value="D15-like"/>
</dbReference>
<dbReference type="EMBL" id="PUBV01000010">
    <property type="protein sequence ID" value="PWB07743.1"/>
    <property type="molecule type" value="Genomic_DNA"/>
</dbReference>
<dbReference type="PANTHER" id="PTHR12815">
    <property type="entry name" value="SORTING AND ASSEMBLY MACHINERY SAMM50 PROTEIN FAMILY MEMBER"/>
    <property type="match status" value="1"/>
</dbReference>
<dbReference type="Proteomes" id="UP000244925">
    <property type="component" value="Unassembled WGS sequence"/>
</dbReference>
<reference evidence="8" key="1">
    <citation type="submission" date="2018-02" db="EMBL/GenBank/DDBJ databases">
        <authorList>
            <person name="Clavel T."/>
            <person name="Strowig T."/>
        </authorList>
    </citation>
    <scope>NUCLEOTIDE SEQUENCE [LARGE SCALE GENOMIC DNA]</scope>
    <source>
        <strain evidence="8">DSM 100764</strain>
    </source>
</reference>
<name>A0A2V1ISQ8_9BACT</name>
<evidence type="ECO:0000256" key="5">
    <source>
        <dbReference type="ARBA" id="ARBA00023237"/>
    </source>
</evidence>